<feature type="transmembrane region" description="Helical" evidence="9">
    <location>
        <begin position="856"/>
        <end position="875"/>
    </location>
</feature>
<dbReference type="RefSeq" id="WP_283075941.1">
    <property type="nucleotide sequence ID" value="NZ_CP121671.1"/>
</dbReference>
<evidence type="ECO:0000313" key="10">
    <source>
        <dbReference type="EMBL" id="WFT73935.1"/>
    </source>
</evidence>
<sequence length="965" mass="107091">MKNKGSTIKLVIVMVAILVLPTLYFNYIGENPLQESEKATGKIAFVNEDNGTEVAGEPVTFGQDLTALVAGQSDYQWETVSRNTAQEGLADGEYDAIFHVKSNFSEHVMSYKEQQPTRASVDYRIQPNLEVKNQEEVKNALESAGKTINAEISSLYWSSVSQEIADLREKFDTIVEREIAFQETMYNFYSPNSQDIAQEIERQRNMLKDLFSTVETAESTSSSSLESLQATEDRVKSFLNNVERYQEYQEQQKQLFLETNNKNIQLVQNKGDTLNASLQEGVQTVGQEILSERLTTKETGLQANVSSVSSNLGSLLQRNQTLQNSFGTVQSNVDQMQKYIKAQEELLIKKEELITKQQEILTNVNKEVNNAVSNLEVKRNELRQEVINTYSNVLDSSGSDSEKPEPPGDFTPTPPDSLPEGGDQALQQIKQMQGILTTLEQNLGYFAPGKEQPPEDHDVWSGILTNIETLNTKLAKVDQSVGNSNSAKLKENYEKLFNQYTSLVNQLAEMPDDSGTLVEMNKLVNVTVEEVLAKDPSLEIAGVSGNHSPVALASYYGSLTRYSEHLDYASSMKVIADQLESLPEEEKPENPEVIAPKENIIDENLSSVEQGLTTVEDGLSSSEENADKILSQMKEYDAAIKEQQEQMRAALANIQETGQEITASIQEDIVQIEQDPPPIEQLRGEIVLETRQSTVGSVDQIAELVNSLSERQSTVIEYTGNLQEQIGSVQERADTLNSKWATNVNATQMVEEDVNDILDNTMVDGQVNSYVYNYLSTPVNVVGSATDEAEETPVSPVVMLIIVLISGLIIGFFVNYYSGVPALVNLSLFLLLNIAVGLIISIYGLNIYSLGETESIKWTVFTVLVLFMCSSLVRLAFSVGPFLGWFTGILLVVFFVTPLLNVILPNFSISHPVAEVYMSIQYGDQSSFYPAVIVLALITVLAGAIPYIVKYLHSKKEETDDIQEA</sequence>
<feature type="transmembrane region" description="Helical" evidence="9">
    <location>
        <begin position="7"/>
        <end position="27"/>
    </location>
</feature>
<evidence type="ECO:0000313" key="11">
    <source>
        <dbReference type="Proteomes" id="UP001221597"/>
    </source>
</evidence>
<keyword evidence="3" id="KW-1003">Cell membrane</keyword>
<organism evidence="10 11">
    <name type="scientific">Halobacillus naozhouensis</name>
    <dbReference type="NCBI Taxonomy" id="554880"/>
    <lineage>
        <taxon>Bacteria</taxon>
        <taxon>Bacillati</taxon>
        <taxon>Bacillota</taxon>
        <taxon>Bacilli</taxon>
        <taxon>Bacillales</taxon>
        <taxon>Bacillaceae</taxon>
        <taxon>Halobacillus</taxon>
    </lineage>
</organism>
<evidence type="ECO:0000256" key="1">
    <source>
        <dbReference type="ARBA" id="ARBA00004651"/>
    </source>
</evidence>
<feature type="coiled-coil region" evidence="7">
    <location>
        <begin position="626"/>
        <end position="660"/>
    </location>
</feature>
<keyword evidence="5 9" id="KW-1133">Transmembrane helix</keyword>
<evidence type="ECO:0000256" key="9">
    <source>
        <dbReference type="SAM" id="Phobius"/>
    </source>
</evidence>
<dbReference type="EMBL" id="CP121671">
    <property type="protein sequence ID" value="WFT73935.1"/>
    <property type="molecule type" value="Genomic_DNA"/>
</dbReference>
<gene>
    <name evidence="10" type="primary">esaA</name>
    <name evidence="10" type="ORF">P9989_16395</name>
</gene>
<evidence type="ECO:0000256" key="3">
    <source>
        <dbReference type="ARBA" id="ARBA00022475"/>
    </source>
</evidence>
<feature type="transmembrane region" description="Helical" evidence="9">
    <location>
        <begin position="882"/>
        <end position="907"/>
    </location>
</feature>
<feature type="region of interest" description="Disordered" evidence="8">
    <location>
        <begin position="391"/>
        <end position="422"/>
    </location>
</feature>
<dbReference type="Proteomes" id="UP001221597">
    <property type="component" value="Chromosome"/>
</dbReference>
<feature type="transmembrane region" description="Helical" evidence="9">
    <location>
        <begin position="927"/>
        <end position="949"/>
    </location>
</feature>
<name>A0ABY8IUW8_9BACI</name>
<keyword evidence="4 9" id="KW-0812">Transmembrane</keyword>
<evidence type="ECO:0000256" key="5">
    <source>
        <dbReference type="ARBA" id="ARBA00022989"/>
    </source>
</evidence>
<dbReference type="PANTHER" id="PTHR30294:SF29">
    <property type="entry name" value="MULTIDRUG ABC TRANSPORTER PERMEASE YBHS-RELATED"/>
    <property type="match status" value="1"/>
</dbReference>
<accession>A0ABY8IUW8</accession>
<feature type="transmembrane region" description="Helical" evidence="9">
    <location>
        <begin position="797"/>
        <end position="817"/>
    </location>
</feature>
<comment type="similarity">
    <text evidence="2">Belongs to the EsaA family.</text>
</comment>
<protein>
    <submittedName>
        <fullName evidence="10">Type VII secretion protein EsaA</fullName>
    </submittedName>
</protein>
<evidence type="ECO:0000256" key="8">
    <source>
        <dbReference type="SAM" id="MobiDB-lite"/>
    </source>
</evidence>
<dbReference type="NCBIfam" id="TIGR03929">
    <property type="entry name" value="T7_esaA_Nterm"/>
    <property type="match status" value="1"/>
</dbReference>
<evidence type="ECO:0000256" key="7">
    <source>
        <dbReference type="SAM" id="Coils"/>
    </source>
</evidence>
<dbReference type="PANTHER" id="PTHR30294">
    <property type="entry name" value="MEMBRANE COMPONENT OF ABC TRANSPORTER YHHJ-RELATED"/>
    <property type="match status" value="1"/>
</dbReference>
<feature type="compositionally biased region" description="Pro residues" evidence="8">
    <location>
        <begin position="407"/>
        <end position="417"/>
    </location>
</feature>
<dbReference type="Gene3D" id="3.40.1710.10">
    <property type="entry name" value="abc type-2 transporter like domain"/>
    <property type="match status" value="1"/>
</dbReference>
<keyword evidence="6 9" id="KW-0472">Membrane</keyword>
<feature type="transmembrane region" description="Helical" evidence="9">
    <location>
        <begin position="829"/>
        <end position="850"/>
    </location>
</feature>
<keyword evidence="11" id="KW-1185">Reference proteome</keyword>
<dbReference type="InterPro" id="IPR051449">
    <property type="entry name" value="ABC-2_transporter_component"/>
</dbReference>
<dbReference type="InterPro" id="IPR023838">
    <property type="entry name" value="T7SS_EsaA"/>
</dbReference>
<evidence type="ECO:0000256" key="4">
    <source>
        <dbReference type="ARBA" id="ARBA00022692"/>
    </source>
</evidence>
<reference evidence="10 11" key="1">
    <citation type="submission" date="2023-04" db="EMBL/GenBank/DDBJ databases">
        <title>Genome sequence of Halobacillus naozhouensis KACC 21980.</title>
        <authorList>
            <person name="Kim S."/>
            <person name="Heo J."/>
            <person name="Kwon S.-W."/>
        </authorList>
    </citation>
    <scope>NUCLEOTIDE SEQUENCE [LARGE SCALE GENOMIC DNA]</scope>
    <source>
        <strain evidence="10 11">KCTC 13234</strain>
    </source>
</reference>
<evidence type="ECO:0000256" key="2">
    <source>
        <dbReference type="ARBA" id="ARBA00008338"/>
    </source>
</evidence>
<evidence type="ECO:0000256" key="6">
    <source>
        <dbReference type="ARBA" id="ARBA00023136"/>
    </source>
</evidence>
<proteinExistence type="inferred from homology"/>
<comment type="subcellular location">
    <subcellularLocation>
        <location evidence="1">Cell membrane</location>
        <topology evidence="1">Multi-pass membrane protein</topology>
    </subcellularLocation>
</comment>
<keyword evidence="7" id="KW-0175">Coiled coil</keyword>